<dbReference type="InterPro" id="IPR036680">
    <property type="entry name" value="SPOR-like_sf"/>
</dbReference>
<dbReference type="Proteomes" id="UP001185012">
    <property type="component" value="Unassembled WGS sequence"/>
</dbReference>
<dbReference type="Pfam" id="PF05036">
    <property type="entry name" value="SPOR"/>
    <property type="match status" value="1"/>
</dbReference>
<dbReference type="GO" id="GO:0051301">
    <property type="term" value="P:cell division"/>
    <property type="evidence" value="ECO:0007669"/>
    <property type="project" value="UniProtKB-KW"/>
</dbReference>
<dbReference type="InterPro" id="IPR007730">
    <property type="entry name" value="SPOR-like_dom"/>
</dbReference>
<evidence type="ECO:0000259" key="2">
    <source>
        <dbReference type="Pfam" id="PF05036"/>
    </source>
</evidence>
<name>A0ABU1IRU5_9BACL</name>
<keyword evidence="4" id="KW-1185">Reference proteome</keyword>
<feature type="compositionally biased region" description="Basic and acidic residues" evidence="1">
    <location>
        <begin position="1"/>
        <end position="14"/>
    </location>
</feature>
<feature type="domain" description="SPOR" evidence="2">
    <location>
        <begin position="5"/>
        <end position="64"/>
    </location>
</feature>
<keyword evidence="3" id="KW-0132">Cell division</keyword>
<gene>
    <name evidence="3" type="ORF">JOE21_003540</name>
</gene>
<evidence type="ECO:0000256" key="1">
    <source>
        <dbReference type="SAM" id="MobiDB-lite"/>
    </source>
</evidence>
<accession>A0ABU1IRU5</accession>
<evidence type="ECO:0000313" key="4">
    <source>
        <dbReference type="Proteomes" id="UP001185012"/>
    </source>
</evidence>
<proteinExistence type="predicted"/>
<reference evidence="3 4" key="1">
    <citation type="submission" date="2023-07" db="EMBL/GenBank/DDBJ databases">
        <title>Genomic Encyclopedia of Type Strains, Phase IV (KMG-IV): sequencing the most valuable type-strain genomes for metagenomic binning, comparative biology and taxonomic classification.</title>
        <authorList>
            <person name="Goeker M."/>
        </authorList>
    </citation>
    <scope>NUCLEOTIDE SEQUENCE [LARGE SCALE GENOMIC DNA]</scope>
    <source>
        <strain evidence="3 4">DSM 45903</strain>
    </source>
</reference>
<evidence type="ECO:0000313" key="3">
    <source>
        <dbReference type="EMBL" id="MDR6227517.1"/>
    </source>
</evidence>
<protein>
    <submittedName>
        <fullName evidence="3">Cell division septation protein DedD</fullName>
    </submittedName>
</protein>
<keyword evidence="3" id="KW-0131">Cell cycle</keyword>
<feature type="region of interest" description="Disordered" evidence="1">
    <location>
        <begin position="1"/>
        <end position="33"/>
    </location>
</feature>
<dbReference type="EMBL" id="JAVDQG010000010">
    <property type="protein sequence ID" value="MDR6227517.1"/>
    <property type="molecule type" value="Genomic_DNA"/>
</dbReference>
<dbReference type="SUPFAM" id="SSF110997">
    <property type="entry name" value="Sporulation related repeat"/>
    <property type="match status" value="1"/>
</dbReference>
<comment type="caution">
    <text evidence="3">The sequence shown here is derived from an EMBL/GenBank/DDBJ whole genome shotgun (WGS) entry which is preliminary data.</text>
</comment>
<sequence>MAHADAIARTEGLKKKTVPAPTPSPSPSTGKAKYRVVAGSYEHRGNAEDQVKRLKGKGFEAFILPIE</sequence>
<organism evidence="3 4">
    <name type="scientific">Desmospora profundinema</name>
    <dbReference type="NCBI Taxonomy" id="1571184"/>
    <lineage>
        <taxon>Bacteria</taxon>
        <taxon>Bacillati</taxon>
        <taxon>Bacillota</taxon>
        <taxon>Bacilli</taxon>
        <taxon>Bacillales</taxon>
        <taxon>Thermoactinomycetaceae</taxon>
        <taxon>Desmospora</taxon>
    </lineage>
</organism>
<dbReference type="Gene3D" id="3.30.70.1070">
    <property type="entry name" value="Sporulation related repeat"/>
    <property type="match status" value="1"/>
</dbReference>